<dbReference type="GO" id="GO:0044659">
    <property type="term" value="P:viral release from host cell by cytolysis"/>
    <property type="evidence" value="ECO:0007669"/>
    <property type="project" value="InterPro"/>
</dbReference>
<sequence length="56" mass="6244">MQGGLTLGVSVSTISLFGVPLNEWVYILTIIILLTQLIRTVVNVFIKIRRGICQKN</sequence>
<keyword evidence="3" id="KW-1185">Reference proteome</keyword>
<dbReference type="KEGG" id="vg:54989855"/>
<dbReference type="RefSeq" id="YP_009799370.1">
    <property type="nucleotide sequence ID" value="NC_047941.1"/>
</dbReference>
<reference evidence="2" key="1">
    <citation type="submission" date="2018-01" db="EMBL/GenBank/DDBJ databases">
        <title>Complete genome sequence analysis of a novel Salmonella phage Spp16.</title>
        <authorList>
            <person name="Zhao F."/>
            <person name="Sun H."/>
            <person name="Ren H."/>
            <person name="Tong Y."/>
        </authorList>
    </citation>
    <scope>NUCLEOTIDE SEQUENCE [LARGE SCALE GENOMIC DNA]</scope>
</reference>
<organism evidence="2 3">
    <name type="scientific">Salmonella phage vB_SpuP_Spp16</name>
    <dbReference type="NCBI Taxonomy" id="2081603"/>
    <lineage>
        <taxon>Viruses</taxon>
        <taxon>Duplodnaviria</taxon>
        <taxon>Heunggongvirae</taxon>
        <taxon>Uroviricota</taxon>
        <taxon>Caudoviricetes</taxon>
        <taxon>Autographivirales</taxon>
        <taxon>Autonotataviridae</taxon>
        <taxon>Melnykvirinae</taxon>
        <taxon>Panjvirus</taxon>
        <taxon>Panjvirus Spp16</taxon>
    </lineage>
</organism>
<feature type="transmembrane region" description="Helical" evidence="1">
    <location>
        <begin position="24"/>
        <end position="46"/>
    </location>
</feature>
<dbReference type="EMBL" id="MG878892">
    <property type="protein sequence ID" value="AXS68549.1"/>
    <property type="molecule type" value="Genomic_DNA"/>
</dbReference>
<proteinExistence type="predicted"/>
<evidence type="ECO:0000313" key="3">
    <source>
        <dbReference type="Proteomes" id="UP000241381"/>
    </source>
</evidence>
<dbReference type="InterPro" id="IPR019682">
    <property type="entry name" value="Phage_T7_Gp17.5_holin"/>
</dbReference>
<keyword evidence="1" id="KW-0472">Membrane</keyword>
<dbReference type="Pfam" id="PF10746">
    <property type="entry name" value="Phage_holin_2_2"/>
    <property type="match status" value="1"/>
</dbReference>
<keyword evidence="1" id="KW-0812">Transmembrane</keyword>
<accession>A0A346RPD2</accession>
<keyword evidence="1" id="KW-1133">Transmembrane helix</keyword>
<dbReference type="GeneID" id="54989855"/>
<protein>
    <submittedName>
        <fullName evidence="2">Holin</fullName>
    </submittedName>
</protein>
<evidence type="ECO:0000313" key="2">
    <source>
        <dbReference type="EMBL" id="AXS68549.1"/>
    </source>
</evidence>
<name>A0A346RPD2_9CAUD</name>
<dbReference type="Proteomes" id="UP000241381">
    <property type="component" value="Segment"/>
</dbReference>
<evidence type="ECO:0000256" key="1">
    <source>
        <dbReference type="SAM" id="Phobius"/>
    </source>
</evidence>